<dbReference type="AlphaFoldDB" id="A0A0D2H2Q7"/>
<evidence type="ECO:0000313" key="4">
    <source>
        <dbReference type="Proteomes" id="UP000053789"/>
    </source>
</evidence>
<feature type="compositionally biased region" description="Basic and acidic residues" evidence="2">
    <location>
        <begin position="566"/>
        <end position="610"/>
    </location>
</feature>
<evidence type="ECO:0000256" key="1">
    <source>
        <dbReference type="SAM" id="Coils"/>
    </source>
</evidence>
<dbReference type="RefSeq" id="XP_016614237.1">
    <property type="nucleotide sequence ID" value="XM_016769601.1"/>
</dbReference>
<dbReference type="GeneID" id="27704820"/>
<dbReference type="VEuPathDB" id="FungiDB:Z519_11892"/>
<feature type="region of interest" description="Disordered" evidence="2">
    <location>
        <begin position="1"/>
        <end position="34"/>
    </location>
</feature>
<feature type="compositionally biased region" description="Basic and acidic residues" evidence="2">
    <location>
        <begin position="643"/>
        <end position="653"/>
    </location>
</feature>
<keyword evidence="1" id="KW-0175">Coiled coil</keyword>
<evidence type="ECO:0000256" key="2">
    <source>
        <dbReference type="SAM" id="MobiDB-lite"/>
    </source>
</evidence>
<dbReference type="EMBL" id="KN847003">
    <property type="protein sequence ID" value="KIW87568.1"/>
    <property type="molecule type" value="Genomic_DNA"/>
</dbReference>
<dbReference type="Proteomes" id="UP000053789">
    <property type="component" value="Unassembled WGS sequence"/>
</dbReference>
<feature type="region of interest" description="Disordered" evidence="2">
    <location>
        <begin position="217"/>
        <end position="241"/>
    </location>
</feature>
<proteinExistence type="predicted"/>
<protein>
    <submittedName>
        <fullName evidence="3">Uncharacterized protein</fullName>
    </submittedName>
</protein>
<feature type="region of interest" description="Disordered" evidence="2">
    <location>
        <begin position="532"/>
        <end position="662"/>
    </location>
</feature>
<name>A0A0D2H2Q7_CLAB1</name>
<gene>
    <name evidence="3" type="ORF">Z519_11892</name>
</gene>
<feature type="compositionally biased region" description="Acidic residues" evidence="2">
    <location>
        <begin position="455"/>
        <end position="466"/>
    </location>
</feature>
<feature type="coiled-coil region" evidence="1">
    <location>
        <begin position="67"/>
        <end position="109"/>
    </location>
</feature>
<sequence>MPDDKKPPDNAIPPPPMDPFPTYQTPYPRSNKDDENPFILFRRFADEQFSSFFSGFPHFFGLSSGRSDRWKKEVDDLMRQRQEWEEGFRKQVEQEWEEMRQQLEKSKMEAWKSMEEAWKQHSNESRSDAKDAPWWTRGRAAHCPALNGQEPQKNADKCPALYDEADQPRTELDAYDALPWKENGTQVSVAEASAEQPTEKKPFGSWFSALGWDGRQREKYSRNNGSNNVATEDRAPRIAGPIPPPSPYSFWAARRMQPFNNSDETIPWLLLSPYSPIYLCNPAQPRLFKVKIQDSEGVPFQISDATFFERLYTNIDEKMARRRPWADAFEDLLSLQQTGKMVERDNWNTWRTPNTWIHDMVSRGSFGPLWGFNEQGMLVKRAHGQRIPTTAEPSLKFEDRCGRWRQNHQCRRNKSAEDAGAEEEQYVPTELRSRLAHSPDANSSGAIAPDHGEAATEEGDAGDSEDSTSLYTTSPSLSYSYGSSASNDNDQDATKSVVSTLTTLRTRTLPDGSIESKLVLKSRFADGSEEIQDFGTVNSANPHALTKTEDKETQTWPQSDHAQLPKGEHAKGSQRDVFDMYRDQLRLLEDQQTKKDEYQRQQEQESEGSKRFPRRIPISTDEPEAKSEHEQLPLPTQQQQQQQEKDINGERPRRSGGGWFWN</sequence>
<dbReference type="OrthoDB" id="4586300at2759"/>
<accession>A0A0D2H2Q7</accession>
<feature type="region of interest" description="Disordered" evidence="2">
    <location>
        <begin position="407"/>
        <end position="475"/>
    </location>
</feature>
<organism evidence="3 4">
    <name type="scientific">Cladophialophora bantiana (strain ATCC 10958 / CBS 173.52 / CDC B-1940 / NIH 8579)</name>
    <name type="common">Xylohypha bantiana</name>
    <dbReference type="NCBI Taxonomy" id="1442370"/>
    <lineage>
        <taxon>Eukaryota</taxon>
        <taxon>Fungi</taxon>
        <taxon>Dikarya</taxon>
        <taxon>Ascomycota</taxon>
        <taxon>Pezizomycotina</taxon>
        <taxon>Eurotiomycetes</taxon>
        <taxon>Chaetothyriomycetidae</taxon>
        <taxon>Chaetothyriales</taxon>
        <taxon>Herpotrichiellaceae</taxon>
        <taxon>Cladophialophora</taxon>
    </lineage>
</organism>
<reference evidence="3" key="1">
    <citation type="submission" date="2015-01" db="EMBL/GenBank/DDBJ databases">
        <title>The Genome Sequence of Cladophialophora bantiana CBS 173.52.</title>
        <authorList>
            <consortium name="The Broad Institute Genomics Platform"/>
            <person name="Cuomo C."/>
            <person name="de Hoog S."/>
            <person name="Gorbushina A."/>
            <person name="Stielow B."/>
            <person name="Teixiera M."/>
            <person name="Abouelleil A."/>
            <person name="Chapman S.B."/>
            <person name="Priest M."/>
            <person name="Young S.K."/>
            <person name="Wortman J."/>
            <person name="Nusbaum C."/>
            <person name="Birren B."/>
        </authorList>
    </citation>
    <scope>NUCLEOTIDE SEQUENCE [LARGE SCALE GENOMIC DNA]</scope>
    <source>
        <strain evidence="3">CBS 173.52</strain>
    </source>
</reference>
<keyword evidence="4" id="KW-1185">Reference proteome</keyword>
<dbReference type="HOGENOM" id="CLU_432756_0_0_1"/>
<feature type="compositionally biased region" description="Pro residues" evidence="2">
    <location>
        <begin position="10"/>
        <end position="19"/>
    </location>
</feature>
<evidence type="ECO:0000313" key="3">
    <source>
        <dbReference type="EMBL" id="KIW87568.1"/>
    </source>
</evidence>